<dbReference type="GO" id="GO:0016798">
    <property type="term" value="F:hydrolase activity, acting on glycosyl bonds"/>
    <property type="evidence" value="ECO:0007669"/>
    <property type="project" value="UniProtKB-KW"/>
</dbReference>
<accession>A0A8J3R1T1</accession>
<gene>
    <name evidence="5" type="ORF">Raf01_68080</name>
</gene>
<feature type="domain" description="Fibronectin type-III" evidence="4">
    <location>
        <begin position="1355"/>
        <end position="1448"/>
    </location>
</feature>
<dbReference type="InterPro" id="IPR013783">
    <property type="entry name" value="Ig-like_fold"/>
</dbReference>
<dbReference type="SMART" id="SM00060">
    <property type="entry name" value="FN3"/>
    <property type="match status" value="2"/>
</dbReference>
<dbReference type="Proteomes" id="UP000642748">
    <property type="component" value="Unassembled WGS sequence"/>
</dbReference>
<feature type="compositionally biased region" description="Low complexity" evidence="3">
    <location>
        <begin position="1189"/>
        <end position="1203"/>
    </location>
</feature>
<dbReference type="GO" id="GO:0000272">
    <property type="term" value="P:polysaccharide catabolic process"/>
    <property type="evidence" value="ECO:0007669"/>
    <property type="project" value="UniProtKB-KW"/>
</dbReference>
<evidence type="ECO:0000313" key="6">
    <source>
        <dbReference type="Proteomes" id="UP000642748"/>
    </source>
</evidence>
<evidence type="ECO:0000313" key="5">
    <source>
        <dbReference type="EMBL" id="GIH18636.1"/>
    </source>
</evidence>
<keyword evidence="2" id="KW-0119">Carbohydrate metabolism</keyword>
<feature type="region of interest" description="Disordered" evidence="3">
    <location>
        <begin position="1171"/>
        <end position="1203"/>
    </location>
</feature>
<dbReference type="EMBL" id="BONZ01000068">
    <property type="protein sequence ID" value="GIH18636.1"/>
    <property type="molecule type" value="Genomic_DNA"/>
</dbReference>
<dbReference type="InterPro" id="IPR036116">
    <property type="entry name" value="FN3_sf"/>
</dbReference>
<sequence>MTERCVYWARDQHGVTFRLENPIDHPEFAWPETLLGWPVRWAEPSVPAGALRLVDERAEPVPFQLSCIELVGDRLSFAVVRFFAALEPGQVREFRLSADPSVPLAPPAGAVSAGSLATGSVTARPVTVTRLADSLVVDTGAIQVRLPCSQAVGRSGDVGGADVPGPILQLNRGRGWVGRSSLRVGRARVERIDVREVEAGPLTAAFEIGYRFAGGARYTATVRFIQGYDFVELTEETSGIDELDVGWELSWDGFAPTHRFSSTWPYSQDADDYLDPGSPETYRWPGIADPLAVADSGEDPSFSGPGGTEAPGERYAFTVGPYAPSYAWDIRPHATFWDVHTCDSAGLFVRHPEHWDDRRYASWTSARDLQVRFRYDGRVLHWTWPVRDGTRRTGIAFYDHDLDREVLRAQRCHAAALADRYGISAEAARLATRYQSTHVRYLYQWHSTLDLDRVKDWTLTYEGRRPAPLWSGGECPGNECANVECSGGEFRTARRFLTALFTGPEGPRLIAHGVNELAGYLNIGQRPLYDRLLDGCHRLGDRLDPADRRRVDALLLLTGYVSAGEEIGPMLRMFGGHPNFMADGKAALACLAWLYPEHPAARDWLDQFETFVRLAGVFHTRPALPGRAAKPGRWTESLATYVWAFLRPATLGNALGIRADGHNRLCTPEFAALGDWLVGALSAPVMTRPVGSDGSAGGSASPGGGSVSAGGGSVSPGSGSANPGGWVNWGGGWAGAGGLAGSGDSATAEGALRMHPTQGAHAHWPRRPPIEMRLLGEALRRYRPLVAEHLLWGCGAAGARLDQRPGTADPWRVLHGPADDRGTNPRLRSAKYTGYGIILRAAVDSPDEVSVHLQQTDPGPNYRWGIADDNGSGHLYYYARGRAYSGHGPEDAGDRRVPDATFVSSCGVWKDGAIRSLGQNTLDRPFYDLGAAQYAEITPSPDSPVHGQYLSRSVILVGSDYLVTYDAVAGTQRVVWTWTTLTRSTATDANSVGHVADRMPFIHVVRGVGASDAAQNTRGEVSTPLSRGLRLEDPEAATGNTLAVVSHRDDLAVDGLIVDDPAVDGSAVDGPAVDPQRQAPWGARIVAPHGVDYVFRYEAGAYHQPAALDVDEDGLRFAGTAGVIRLLDSGERQLVLFHGTSIGTRDVCLSTVDHNLGVSLTYRDTRRLSGRFSAPTGNAPTGIAPTGNASAGSASAGSASAGSVPAGSVPAGSVLTLRVPAGLDGAVFYVDGAPVRPTRATAQELTVALPAGTHEWELTRGAPCPVAAEVLRTENVSGGALVHFTTVAAAEEYFVRVSEDGGTTWATVGAAHTSPYRLTGLTNGRKVHLRIVAANAEHRAPSGADYPLHVSDQPPAAPDGLSLRLSPGTVALTWGEVLGASGYRVLRRRRGQTGYRQVFSGFAFAYLDRNAYGVEPPHGDPLSQPDGTEATVYEYAVAAENLNGAGEPGTPVDTDPRGWRHWRPPVPLVFRRRHTYHEPPYRRDSVIPEYYDDQAAPPELPSIAELR</sequence>
<keyword evidence="1" id="KW-0326">Glycosidase</keyword>
<dbReference type="Gene3D" id="2.60.40.10">
    <property type="entry name" value="Immunoglobulins"/>
    <property type="match status" value="1"/>
</dbReference>
<feature type="compositionally biased region" description="Low complexity" evidence="3">
    <location>
        <begin position="715"/>
        <end position="726"/>
    </location>
</feature>
<keyword evidence="1" id="KW-0378">Hydrolase</keyword>
<feature type="region of interest" description="Disordered" evidence="3">
    <location>
        <begin position="1488"/>
        <end position="1507"/>
    </location>
</feature>
<keyword evidence="6" id="KW-1185">Reference proteome</keyword>
<evidence type="ECO:0000259" key="4">
    <source>
        <dbReference type="SMART" id="SM00060"/>
    </source>
</evidence>
<evidence type="ECO:0000256" key="3">
    <source>
        <dbReference type="SAM" id="MobiDB-lite"/>
    </source>
</evidence>
<comment type="caution">
    <text evidence="5">The sequence shown here is derived from an EMBL/GenBank/DDBJ whole genome shotgun (WGS) entry which is preliminary data.</text>
</comment>
<dbReference type="RefSeq" id="WP_239134174.1">
    <property type="nucleotide sequence ID" value="NZ_BONZ01000068.1"/>
</dbReference>
<protein>
    <recommendedName>
        <fullName evidence="4">Fibronectin type-III domain-containing protein</fullName>
    </recommendedName>
</protein>
<reference evidence="5" key="1">
    <citation type="submission" date="2021-01" db="EMBL/GenBank/DDBJ databases">
        <title>Whole genome shotgun sequence of Rugosimonospora africana NBRC 104875.</title>
        <authorList>
            <person name="Komaki H."/>
            <person name="Tamura T."/>
        </authorList>
    </citation>
    <scope>NUCLEOTIDE SEQUENCE</scope>
    <source>
        <strain evidence="5">NBRC 104875</strain>
    </source>
</reference>
<organism evidence="5 6">
    <name type="scientific">Rugosimonospora africana</name>
    <dbReference type="NCBI Taxonomy" id="556532"/>
    <lineage>
        <taxon>Bacteria</taxon>
        <taxon>Bacillati</taxon>
        <taxon>Actinomycetota</taxon>
        <taxon>Actinomycetes</taxon>
        <taxon>Micromonosporales</taxon>
        <taxon>Micromonosporaceae</taxon>
        <taxon>Rugosimonospora</taxon>
    </lineage>
</organism>
<dbReference type="InterPro" id="IPR003961">
    <property type="entry name" value="FN3_dom"/>
</dbReference>
<feature type="compositionally biased region" description="Gly residues" evidence="3">
    <location>
        <begin position="694"/>
        <end position="714"/>
    </location>
</feature>
<evidence type="ECO:0000256" key="2">
    <source>
        <dbReference type="ARBA" id="ARBA00023326"/>
    </source>
</evidence>
<feature type="region of interest" description="Disordered" evidence="3">
    <location>
        <begin position="690"/>
        <end position="726"/>
    </location>
</feature>
<name>A0A8J3R1T1_9ACTN</name>
<keyword evidence="2" id="KW-0624">Polysaccharide degradation</keyword>
<evidence type="ECO:0000256" key="1">
    <source>
        <dbReference type="ARBA" id="ARBA00023295"/>
    </source>
</evidence>
<feature type="domain" description="Fibronectin type-III" evidence="4">
    <location>
        <begin position="1265"/>
        <end position="1342"/>
    </location>
</feature>
<dbReference type="SUPFAM" id="SSF49265">
    <property type="entry name" value="Fibronectin type III"/>
    <property type="match status" value="1"/>
</dbReference>
<proteinExistence type="predicted"/>